<dbReference type="RefSeq" id="WP_107864323.1">
    <property type="nucleotide sequence ID" value="NZ_QAON01000001.1"/>
</dbReference>
<comment type="caution">
    <text evidence="2">The sequence shown here is derived from an EMBL/GenBank/DDBJ whole genome shotgun (WGS) entry which is preliminary data.</text>
</comment>
<proteinExistence type="predicted"/>
<dbReference type="GO" id="GO:0071949">
    <property type="term" value="F:FAD binding"/>
    <property type="evidence" value="ECO:0007669"/>
    <property type="project" value="InterPro"/>
</dbReference>
<protein>
    <submittedName>
        <fullName evidence="2">FAD-dependent sensor of blue light</fullName>
    </submittedName>
</protein>
<accession>A0A2T5J3W9</accession>
<dbReference type="Pfam" id="PF04940">
    <property type="entry name" value="BLUF"/>
    <property type="match status" value="1"/>
</dbReference>
<reference evidence="2 3" key="1">
    <citation type="submission" date="2018-04" db="EMBL/GenBank/DDBJ databases">
        <title>Genomic Encyclopedia of Archaeal and Bacterial Type Strains, Phase II (KMG-II): from individual species to whole genera.</title>
        <authorList>
            <person name="Goeker M."/>
        </authorList>
    </citation>
    <scope>NUCLEOTIDE SEQUENCE [LARGE SCALE GENOMIC DNA]</scope>
    <source>
        <strain evidence="2 3">DSM 5822</strain>
    </source>
</reference>
<name>A0A2T5J3W9_9GAMM</name>
<evidence type="ECO:0000313" key="3">
    <source>
        <dbReference type="Proteomes" id="UP000244223"/>
    </source>
</evidence>
<dbReference type="EMBL" id="QAON01000001">
    <property type="protein sequence ID" value="PTQ91310.1"/>
    <property type="molecule type" value="Genomic_DNA"/>
</dbReference>
<gene>
    <name evidence="2" type="ORF">C8N29_101383</name>
</gene>
<dbReference type="SUPFAM" id="SSF54975">
    <property type="entry name" value="Acylphosphatase/BLUF domain-like"/>
    <property type="match status" value="1"/>
</dbReference>
<feature type="domain" description="BLUF" evidence="1">
    <location>
        <begin position="2"/>
        <end position="93"/>
    </location>
</feature>
<organism evidence="2 3">
    <name type="scientific">Agitococcus lubricus</name>
    <dbReference type="NCBI Taxonomy" id="1077255"/>
    <lineage>
        <taxon>Bacteria</taxon>
        <taxon>Pseudomonadati</taxon>
        <taxon>Pseudomonadota</taxon>
        <taxon>Gammaproteobacteria</taxon>
        <taxon>Moraxellales</taxon>
        <taxon>Moraxellaceae</taxon>
        <taxon>Agitococcus</taxon>
    </lineage>
</organism>
<dbReference type="InterPro" id="IPR007024">
    <property type="entry name" value="BLUF_domain"/>
</dbReference>
<dbReference type="Gene3D" id="3.30.70.100">
    <property type="match status" value="1"/>
</dbReference>
<evidence type="ECO:0000313" key="2">
    <source>
        <dbReference type="EMBL" id="PTQ91310.1"/>
    </source>
</evidence>
<evidence type="ECO:0000259" key="1">
    <source>
        <dbReference type="PROSITE" id="PS50925"/>
    </source>
</evidence>
<dbReference type="Proteomes" id="UP000244223">
    <property type="component" value="Unassembled WGS sequence"/>
</dbReference>
<dbReference type="PROSITE" id="PS50925">
    <property type="entry name" value="BLUF"/>
    <property type="match status" value="1"/>
</dbReference>
<dbReference type="OrthoDB" id="557705at2"/>
<sequence>MLVRLIYVSTAHEKIEKDEFRKILDAANRLNSQKGLTGMLAFNGNYFLQALEGDREEVNRLYNKLNLDERHHNLAVLKFEEIQHRQWSSWSMGFAAAKTENKLLFLKYSAGNIFNPYTMSGDGAEKLLLELTDNMIALTQPTPISQPIISESQIITQPVVQLPTTEQMIASATLDNKPSSNIFSRLFKG</sequence>
<dbReference type="GO" id="GO:0009882">
    <property type="term" value="F:blue light photoreceptor activity"/>
    <property type="evidence" value="ECO:0007669"/>
    <property type="project" value="InterPro"/>
</dbReference>
<dbReference type="InterPro" id="IPR036046">
    <property type="entry name" value="Acylphosphatase-like_dom_sf"/>
</dbReference>
<keyword evidence="3" id="KW-1185">Reference proteome</keyword>
<dbReference type="AlphaFoldDB" id="A0A2T5J3W9"/>
<dbReference type="SMART" id="SM01034">
    <property type="entry name" value="BLUF"/>
    <property type="match status" value="1"/>
</dbReference>
<dbReference type="SMR" id="A0A2T5J3W9"/>